<reference evidence="6" key="1">
    <citation type="submission" date="2016-04" db="EMBL/GenBank/DDBJ databases">
        <authorList>
            <person name="Nguyen H.D."/>
            <person name="Samba Siva P."/>
            <person name="Cullis J."/>
            <person name="Levesque C.A."/>
            <person name="Hambleton S."/>
        </authorList>
    </citation>
    <scope>NUCLEOTIDE SEQUENCE</scope>
    <source>
        <strain evidence="6">DAOMC 236416</strain>
    </source>
</reference>
<organism evidence="6 7">
    <name type="scientific">Tilletia indica</name>
    <dbReference type="NCBI Taxonomy" id="43049"/>
    <lineage>
        <taxon>Eukaryota</taxon>
        <taxon>Fungi</taxon>
        <taxon>Dikarya</taxon>
        <taxon>Basidiomycota</taxon>
        <taxon>Ustilaginomycotina</taxon>
        <taxon>Exobasidiomycetes</taxon>
        <taxon>Tilletiales</taxon>
        <taxon>Tilletiaceae</taxon>
        <taxon>Tilletia</taxon>
    </lineage>
</organism>
<dbReference type="Proteomes" id="UP000077521">
    <property type="component" value="Unassembled WGS sequence"/>
</dbReference>
<feature type="compositionally biased region" description="Polar residues" evidence="5">
    <location>
        <begin position="172"/>
        <end position="185"/>
    </location>
</feature>
<evidence type="ECO:0000256" key="3">
    <source>
        <dbReference type="ARBA" id="ARBA00023163"/>
    </source>
</evidence>
<sequence>MNTGFSSYSGDPALASALPGSALQGFSRIRNGRRYELVVVQQPSRARMCGFGDKDRRPLSPTLIAKLVIYDVASGVELHPSEVNTSLFFVTSDLCHPDDLMLAPRNILVNPGGSATGFPGPSSIPPASPSGDESIMSGTGANADLMPTSPPPPAAHFDPHTQTHVYASDLASQSYSHHVPTQSHPGSGPVSDAPTSSWAHHADAMSSSSAIGGGFLPPTSSSSSSYTGAPEVPGADVVGGGSGVGNSSAHPSTFPIATGMAGAYSIGDQPPTPTSAGLPNVEVALGPGPSSGGLLGSYEYHSGASLPPPLGSSVPGGPYPYGAQAQGQINPYGSSTPAQPQQQQQSPYTPTSLNHQHPPTTPLSSVSLTQSLSSENLTRNLVGSAVASANVLKDLDEKVCIFFVLQDISVRTEGVYRIKLMFADLGLNGTVNRGISEALAETYTDAFVVYSPRKFPGMHDPTELSRKLVAQGVKIPVRSDRKKQGRGGGSGHGGGGPSGGGGHGDDDDGDDD</sequence>
<dbReference type="PANTHER" id="PTHR33572:SF3">
    <property type="entry name" value="VELVET COMPLEX SUBUNIT B"/>
    <property type="match status" value="1"/>
</dbReference>
<comment type="subcellular location">
    <subcellularLocation>
        <location evidence="1">Nucleus</location>
    </subcellularLocation>
</comment>
<dbReference type="Gene3D" id="2.60.40.3960">
    <property type="entry name" value="Velvet domain"/>
    <property type="match status" value="2"/>
</dbReference>
<dbReference type="Pfam" id="PF11754">
    <property type="entry name" value="Velvet"/>
    <property type="match status" value="2"/>
</dbReference>
<dbReference type="EMBL" id="LWDF02000273">
    <property type="protein sequence ID" value="KAE8250911.1"/>
    <property type="molecule type" value="Genomic_DNA"/>
</dbReference>
<feature type="compositionally biased region" description="Low complexity" evidence="5">
    <location>
        <begin position="334"/>
        <end position="352"/>
    </location>
</feature>
<feature type="region of interest" description="Disordered" evidence="5">
    <location>
        <begin position="473"/>
        <end position="512"/>
    </location>
</feature>
<dbReference type="InterPro" id="IPR021740">
    <property type="entry name" value="Velvet"/>
</dbReference>
<dbReference type="PROSITE" id="PS51821">
    <property type="entry name" value="VELVET"/>
    <property type="match status" value="1"/>
</dbReference>
<accession>A0A177T902</accession>
<dbReference type="AlphaFoldDB" id="A0A177T902"/>
<feature type="compositionally biased region" description="Low complexity" evidence="5">
    <location>
        <begin position="196"/>
        <end position="210"/>
    </location>
</feature>
<proteinExistence type="predicted"/>
<feature type="region of interest" description="Disordered" evidence="5">
    <location>
        <begin position="172"/>
        <end position="250"/>
    </location>
</feature>
<name>A0A177T902_9BASI</name>
<evidence type="ECO:0000313" key="6">
    <source>
        <dbReference type="EMBL" id="KAE8250911.1"/>
    </source>
</evidence>
<feature type="compositionally biased region" description="Low complexity" evidence="5">
    <location>
        <begin position="311"/>
        <end position="323"/>
    </location>
</feature>
<comment type="caution">
    <text evidence="6">The sequence shown here is derived from an EMBL/GenBank/DDBJ whole genome shotgun (WGS) entry which is preliminary data.</text>
</comment>
<evidence type="ECO:0000256" key="2">
    <source>
        <dbReference type="ARBA" id="ARBA00023015"/>
    </source>
</evidence>
<feature type="region of interest" description="Disordered" evidence="5">
    <location>
        <begin position="265"/>
        <end position="285"/>
    </location>
</feature>
<evidence type="ECO:0000256" key="4">
    <source>
        <dbReference type="ARBA" id="ARBA00023242"/>
    </source>
</evidence>
<evidence type="ECO:0000256" key="1">
    <source>
        <dbReference type="ARBA" id="ARBA00004123"/>
    </source>
</evidence>
<reference evidence="6" key="2">
    <citation type="journal article" date="2019" name="IMA Fungus">
        <title>Genome sequencing and comparison of five Tilletia species to identify candidate genes for the detection of regulated species infecting wheat.</title>
        <authorList>
            <person name="Nguyen H.D.T."/>
            <person name="Sultana T."/>
            <person name="Kesanakurti P."/>
            <person name="Hambleton S."/>
        </authorList>
    </citation>
    <scope>NUCLEOTIDE SEQUENCE</scope>
    <source>
        <strain evidence="6">DAOMC 236416</strain>
    </source>
</reference>
<evidence type="ECO:0000313" key="7">
    <source>
        <dbReference type="Proteomes" id="UP000077521"/>
    </source>
</evidence>
<dbReference type="InterPro" id="IPR037525">
    <property type="entry name" value="Velvet_dom"/>
</dbReference>
<evidence type="ECO:0000256" key="5">
    <source>
        <dbReference type="SAM" id="MobiDB-lite"/>
    </source>
</evidence>
<gene>
    <name evidence="6" type="ORF">A4X13_0g4266</name>
</gene>
<keyword evidence="2" id="KW-0805">Transcription regulation</keyword>
<protein>
    <submittedName>
        <fullName evidence="6">Uncharacterized protein</fullName>
    </submittedName>
</protein>
<feature type="compositionally biased region" description="Gly residues" evidence="5">
    <location>
        <begin position="486"/>
        <end position="502"/>
    </location>
</feature>
<feature type="region of interest" description="Disordered" evidence="5">
    <location>
        <begin position="309"/>
        <end position="369"/>
    </location>
</feature>
<dbReference type="GO" id="GO:0005634">
    <property type="term" value="C:nucleus"/>
    <property type="evidence" value="ECO:0007669"/>
    <property type="project" value="UniProtKB-SubCell"/>
</dbReference>
<feature type="region of interest" description="Disordered" evidence="5">
    <location>
        <begin position="114"/>
        <end position="160"/>
    </location>
</feature>
<dbReference type="PANTHER" id="PTHR33572">
    <property type="entry name" value="SPORE DEVELOPMENT REGULATOR VOSA"/>
    <property type="match status" value="1"/>
</dbReference>
<dbReference type="InterPro" id="IPR038491">
    <property type="entry name" value="Velvet_dom_sf"/>
</dbReference>
<keyword evidence="4" id="KW-0539">Nucleus</keyword>
<keyword evidence="7" id="KW-1185">Reference proteome</keyword>
<keyword evidence="3" id="KW-0804">Transcription</keyword>